<evidence type="ECO:0000313" key="3">
    <source>
        <dbReference type="EMBL" id="KAF2068585.1"/>
    </source>
</evidence>
<feature type="compositionally biased region" description="Polar residues" evidence="1">
    <location>
        <begin position="79"/>
        <end position="96"/>
    </location>
</feature>
<feature type="transmembrane region" description="Helical" evidence="2">
    <location>
        <begin position="38"/>
        <end position="59"/>
    </location>
</feature>
<sequence length="113" mass="13068">MNEKTKSRTEKFFITAYVFSFSTIWVPLITIIETYVFVRGMAMFAIITLYEIELIFLVYPVNHHLIIKFFNSAYNLPTPESTTTPQNISSPSNATSEKIEELETIETNQHVQP</sequence>
<dbReference type="Proteomes" id="UP000695562">
    <property type="component" value="Unassembled WGS sequence"/>
</dbReference>
<evidence type="ECO:0000256" key="2">
    <source>
        <dbReference type="SAM" id="Phobius"/>
    </source>
</evidence>
<evidence type="ECO:0000313" key="4">
    <source>
        <dbReference type="Proteomes" id="UP000695562"/>
    </source>
</evidence>
<dbReference type="EMBL" id="AJWJ01000918">
    <property type="protein sequence ID" value="KAF2068585.1"/>
    <property type="molecule type" value="Genomic_DNA"/>
</dbReference>
<keyword evidence="2" id="KW-0812">Transmembrane</keyword>
<keyword evidence="2" id="KW-1133">Transmembrane helix</keyword>
<comment type="caution">
    <text evidence="3">The sequence shown here is derived from an EMBL/GenBank/DDBJ whole genome shotgun (WGS) entry which is preliminary data.</text>
</comment>
<keyword evidence="2" id="KW-0472">Membrane</keyword>
<organism evidence="3 4">
    <name type="scientific">Polysphondylium violaceum</name>
    <dbReference type="NCBI Taxonomy" id="133409"/>
    <lineage>
        <taxon>Eukaryota</taxon>
        <taxon>Amoebozoa</taxon>
        <taxon>Evosea</taxon>
        <taxon>Eumycetozoa</taxon>
        <taxon>Dictyostelia</taxon>
        <taxon>Dictyosteliales</taxon>
        <taxon>Dictyosteliaceae</taxon>
        <taxon>Polysphondylium</taxon>
    </lineage>
</organism>
<protein>
    <submittedName>
        <fullName evidence="3">Uncharacterized protein</fullName>
    </submittedName>
</protein>
<proteinExistence type="predicted"/>
<reference evidence="3" key="1">
    <citation type="submission" date="2020-01" db="EMBL/GenBank/DDBJ databases">
        <title>Development of genomics and gene disruption for Polysphondylium violaceum indicates a role for the polyketide synthase stlB in stalk morphogenesis.</title>
        <authorList>
            <person name="Narita B."/>
            <person name="Kawabe Y."/>
            <person name="Kin K."/>
            <person name="Saito T."/>
            <person name="Gibbs R."/>
            <person name="Kuspa A."/>
            <person name="Muzny D."/>
            <person name="Queller D."/>
            <person name="Richards S."/>
            <person name="Strassman J."/>
            <person name="Sucgang R."/>
            <person name="Worley K."/>
            <person name="Schaap P."/>
        </authorList>
    </citation>
    <scope>NUCLEOTIDE SEQUENCE</scope>
    <source>
        <strain evidence="3">QSvi11</strain>
    </source>
</reference>
<evidence type="ECO:0000256" key="1">
    <source>
        <dbReference type="SAM" id="MobiDB-lite"/>
    </source>
</evidence>
<dbReference type="AlphaFoldDB" id="A0A8J4PKP9"/>
<name>A0A8J4PKP9_9MYCE</name>
<gene>
    <name evidence="3" type="ORF">CYY_010088</name>
</gene>
<feature type="transmembrane region" description="Helical" evidence="2">
    <location>
        <begin position="12"/>
        <end position="32"/>
    </location>
</feature>
<feature type="region of interest" description="Disordered" evidence="1">
    <location>
        <begin position="79"/>
        <end position="113"/>
    </location>
</feature>
<accession>A0A8J4PKP9</accession>
<keyword evidence="4" id="KW-1185">Reference proteome</keyword>